<dbReference type="GO" id="GO:0015250">
    <property type="term" value="F:water channel activity"/>
    <property type="evidence" value="ECO:0007669"/>
    <property type="project" value="TreeGrafter"/>
</dbReference>
<evidence type="ECO:0000256" key="6">
    <source>
        <dbReference type="ARBA" id="ARBA00023136"/>
    </source>
</evidence>
<dbReference type="PANTHER" id="PTHR43829:SF14">
    <property type="entry name" value="AQUAPORIN 3"/>
    <property type="match status" value="1"/>
</dbReference>
<feature type="transmembrane region" description="Helical" evidence="9">
    <location>
        <begin position="275"/>
        <end position="295"/>
    </location>
</feature>
<sequence>MGDSSGHLERLHTDEMELGTTEAIRNHYERKVVSPVPISQRRLNFEHSRPRFLRECIAEATGTFFYVFPGVATIAAMTTKDFSPTFGNILTIGLAFGFGIVFAIITCAPVSGGHFNPAISVAFATFQGFPWRKVPHYVISQIIGSFIAGLLVMGMYHQQIEVLVAETIKAGKPLITSGSPASILVSLPADNQTLGYLFLVEWFVDSFIAVIIWACLDPANPFIAPSSVPFVIGLGYAVTTWGFGGLTITQNMARGLGCRLVAAIFYGPGDFTYKYYSWIAILVNVPATVFGGAYYELVMRDSLQTLGAGAARYEGEEEDLALHLSKTGISMQREREECYAGTRKRSSNSTADGKLQVPPV</sequence>
<feature type="transmembrane region" description="Helical" evidence="9">
    <location>
        <begin position="89"/>
        <end position="113"/>
    </location>
</feature>
<dbReference type="PRINTS" id="PR00783">
    <property type="entry name" value="MINTRINSICP"/>
</dbReference>
<dbReference type="EMBL" id="CAVMBE010000052">
    <property type="protein sequence ID" value="CAK4031703.1"/>
    <property type="molecule type" value="Genomic_DNA"/>
</dbReference>
<organism evidence="10 11">
    <name type="scientific">Lecanosticta acicola</name>
    <dbReference type="NCBI Taxonomy" id="111012"/>
    <lineage>
        <taxon>Eukaryota</taxon>
        <taxon>Fungi</taxon>
        <taxon>Dikarya</taxon>
        <taxon>Ascomycota</taxon>
        <taxon>Pezizomycotina</taxon>
        <taxon>Dothideomycetes</taxon>
        <taxon>Dothideomycetidae</taxon>
        <taxon>Mycosphaerellales</taxon>
        <taxon>Mycosphaerellaceae</taxon>
        <taxon>Lecanosticta</taxon>
    </lineage>
</organism>
<feature type="transmembrane region" description="Helical" evidence="9">
    <location>
        <begin position="194"/>
        <end position="216"/>
    </location>
</feature>
<evidence type="ECO:0000256" key="8">
    <source>
        <dbReference type="SAM" id="MobiDB-lite"/>
    </source>
</evidence>
<feature type="transmembrane region" description="Helical" evidence="9">
    <location>
        <begin position="228"/>
        <end position="248"/>
    </location>
</feature>
<name>A0AAI9ECX8_9PEZI</name>
<evidence type="ECO:0000256" key="5">
    <source>
        <dbReference type="ARBA" id="ARBA00022989"/>
    </source>
</evidence>
<dbReference type="AlphaFoldDB" id="A0AAI9ECX8"/>
<evidence type="ECO:0000256" key="7">
    <source>
        <dbReference type="RuleBase" id="RU000477"/>
    </source>
</evidence>
<dbReference type="Proteomes" id="UP001296104">
    <property type="component" value="Unassembled WGS sequence"/>
</dbReference>
<evidence type="ECO:0000256" key="3">
    <source>
        <dbReference type="ARBA" id="ARBA00022448"/>
    </source>
</evidence>
<dbReference type="InterPro" id="IPR023271">
    <property type="entry name" value="Aquaporin-like"/>
</dbReference>
<accession>A0AAI9ECX8</accession>
<evidence type="ECO:0000256" key="1">
    <source>
        <dbReference type="ARBA" id="ARBA00004141"/>
    </source>
</evidence>
<dbReference type="InterPro" id="IPR022357">
    <property type="entry name" value="MIP_CS"/>
</dbReference>
<dbReference type="PROSITE" id="PS00221">
    <property type="entry name" value="MIP"/>
    <property type="match status" value="1"/>
</dbReference>
<keyword evidence="3 7" id="KW-0813">Transport</keyword>
<keyword evidence="11" id="KW-1185">Reference proteome</keyword>
<feature type="region of interest" description="Disordered" evidence="8">
    <location>
        <begin position="340"/>
        <end position="360"/>
    </location>
</feature>
<dbReference type="PANTHER" id="PTHR43829">
    <property type="entry name" value="AQUAPORIN OR AQUAGLYCEROPORIN RELATED"/>
    <property type="match status" value="1"/>
</dbReference>
<dbReference type="Pfam" id="PF00230">
    <property type="entry name" value="MIP"/>
    <property type="match status" value="1"/>
</dbReference>
<feature type="transmembrane region" description="Helical" evidence="9">
    <location>
        <begin position="56"/>
        <end position="77"/>
    </location>
</feature>
<evidence type="ECO:0000313" key="10">
    <source>
        <dbReference type="EMBL" id="CAK4031703.1"/>
    </source>
</evidence>
<dbReference type="GO" id="GO:0005886">
    <property type="term" value="C:plasma membrane"/>
    <property type="evidence" value="ECO:0007669"/>
    <property type="project" value="TreeGrafter"/>
</dbReference>
<keyword evidence="6 9" id="KW-0472">Membrane</keyword>
<comment type="caution">
    <text evidence="10">The sequence shown here is derived from an EMBL/GenBank/DDBJ whole genome shotgun (WGS) entry which is preliminary data.</text>
</comment>
<comment type="similarity">
    <text evidence="2 7">Belongs to the MIP/aquaporin (TC 1.A.8) family.</text>
</comment>
<dbReference type="GO" id="GO:0015254">
    <property type="term" value="F:glycerol channel activity"/>
    <property type="evidence" value="ECO:0007669"/>
    <property type="project" value="TreeGrafter"/>
</dbReference>
<dbReference type="SUPFAM" id="SSF81338">
    <property type="entry name" value="Aquaporin-like"/>
    <property type="match status" value="1"/>
</dbReference>
<gene>
    <name evidence="10" type="ORF">LECACI_7A006861</name>
</gene>
<keyword evidence="5 9" id="KW-1133">Transmembrane helix</keyword>
<dbReference type="InterPro" id="IPR000425">
    <property type="entry name" value="MIP"/>
</dbReference>
<evidence type="ECO:0000313" key="11">
    <source>
        <dbReference type="Proteomes" id="UP001296104"/>
    </source>
</evidence>
<keyword evidence="4 7" id="KW-0812">Transmembrane</keyword>
<protein>
    <submittedName>
        <fullName evidence="10">Aquaporin</fullName>
    </submittedName>
</protein>
<dbReference type="Gene3D" id="1.20.1080.10">
    <property type="entry name" value="Glycerol uptake facilitator protein"/>
    <property type="match status" value="1"/>
</dbReference>
<evidence type="ECO:0000256" key="9">
    <source>
        <dbReference type="SAM" id="Phobius"/>
    </source>
</evidence>
<dbReference type="InterPro" id="IPR050363">
    <property type="entry name" value="MIP/Aquaporin"/>
</dbReference>
<proteinExistence type="inferred from homology"/>
<feature type="transmembrane region" description="Helical" evidence="9">
    <location>
        <begin position="134"/>
        <end position="156"/>
    </location>
</feature>
<evidence type="ECO:0000256" key="2">
    <source>
        <dbReference type="ARBA" id="ARBA00006175"/>
    </source>
</evidence>
<comment type="subcellular location">
    <subcellularLocation>
        <location evidence="1">Membrane</location>
        <topology evidence="1">Multi-pass membrane protein</topology>
    </subcellularLocation>
</comment>
<evidence type="ECO:0000256" key="4">
    <source>
        <dbReference type="ARBA" id="ARBA00022692"/>
    </source>
</evidence>
<reference evidence="10" key="1">
    <citation type="submission" date="2023-11" db="EMBL/GenBank/DDBJ databases">
        <authorList>
            <person name="Alioto T."/>
            <person name="Alioto T."/>
            <person name="Gomez Garrido J."/>
        </authorList>
    </citation>
    <scope>NUCLEOTIDE SEQUENCE</scope>
</reference>